<sequence length="622" mass="70955">MAPWMAWAVYSLALVASVVASVAFHEASLTARVIIAVVAGLILRLLHAIVTYIAGAVVWKSSESTIYHVSSCRLLVLAASSGAVEMAAYARSDSPPLRWHHYTLMLSICPLLWCLPGTYQPAAVFNSLVYLYFVLKVPLIQPAEARMKKDGEMIRIKGILQRPDDMRDYQDTCLSYSYCRILTRLYFGISPTEEGHPDELTELLSADCDRVFAIVEVQLAFLHDYYFTTYHSMISSPPGMRSVAQEVWAILGPPCLYWLSGALGLAVFAAEVFINVLIDWLQRRPILPMYWRTLFNALKKYPQDTGLVYSPTVLELFVGKTLNCLTPPYWQNSIGQYSLIEDYDRRNHMNTCVSLFKKHMLSYVSYSFIKHHPEEEEPVSLPHSVKRILAHELHREDGRQLTRRIKTLESSKDLMEKFSWIKETQNHTATILMWHIATWYCNIFDKGFNSDHREAATALSGYCAYLVAFLPEILPGKSKNTMRVLQSVLRQARRSMSPEEDERSGLQQVLHKAKDLLGRTWMTKMEKERAIQRCEISGNSLLTFQKGVKLGKQLIDQFQAVVELRWKVMAEFWAGTILYIAPSDSKDNVDVHVDQLAQGGEFLTHLWALLSVISILKQAREE</sequence>
<keyword evidence="1" id="KW-1133">Transmembrane helix</keyword>
<dbReference type="EMBL" id="CM029037">
    <property type="protein sequence ID" value="KAG2657723.1"/>
    <property type="molecule type" value="Genomic_DNA"/>
</dbReference>
<dbReference type="Pfam" id="PF13968">
    <property type="entry name" value="DUF4220"/>
    <property type="match status" value="1"/>
</dbReference>
<dbReference type="Proteomes" id="UP000823388">
    <property type="component" value="Chromosome 1K"/>
</dbReference>
<keyword evidence="4" id="KW-1185">Reference proteome</keyword>
<feature type="domain" description="DUF4220" evidence="2">
    <location>
        <begin position="163"/>
        <end position="237"/>
    </location>
</feature>
<evidence type="ECO:0000313" key="4">
    <source>
        <dbReference type="Proteomes" id="UP000823388"/>
    </source>
</evidence>
<organism evidence="3 4">
    <name type="scientific">Panicum virgatum</name>
    <name type="common">Blackwell switchgrass</name>
    <dbReference type="NCBI Taxonomy" id="38727"/>
    <lineage>
        <taxon>Eukaryota</taxon>
        <taxon>Viridiplantae</taxon>
        <taxon>Streptophyta</taxon>
        <taxon>Embryophyta</taxon>
        <taxon>Tracheophyta</taxon>
        <taxon>Spermatophyta</taxon>
        <taxon>Magnoliopsida</taxon>
        <taxon>Liliopsida</taxon>
        <taxon>Poales</taxon>
        <taxon>Poaceae</taxon>
        <taxon>PACMAD clade</taxon>
        <taxon>Panicoideae</taxon>
        <taxon>Panicodae</taxon>
        <taxon>Paniceae</taxon>
        <taxon>Panicinae</taxon>
        <taxon>Panicum</taxon>
        <taxon>Panicum sect. Hiantes</taxon>
    </lineage>
</organism>
<protein>
    <recommendedName>
        <fullName evidence="2">DUF4220 domain-containing protein</fullName>
    </recommendedName>
</protein>
<keyword evidence="1" id="KW-0812">Transmembrane</keyword>
<gene>
    <name evidence="3" type="ORF">PVAP13_1KG157400</name>
</gene>
<dbReference type="Pfam" id="PF04578">
    <property type="entry name" value="DUF594"/>
    <property type="match status" value="1"/>
</dbReference>
<dbReference type="PANTHER" id="PTHR31325">
    <property type="entry name" value="OS01G0798800 PROTEIN-RELATED"/>
    <property type="match status" value="1"/>
</dbReference>
<evidence type="ECO:0000313" key="3">
    <source>
        <dbReference type="EMBL" id="KAG2657723.1"/>
    </source>
</evidence>
<reference evidence="3" key="1">
    <citation type="submission" date="2020-05" db="EMBL/GenBank/DDBJ databases">
        <title>WGS assembly of Panicum virgatum.</title>
        <authorList>
            <person name="Lovell J.T."/>
            <person name="Jenkins J."/>
            <person name="Shu S."/>
            <person name="Juenger T.E."/>
            <person name="Schmutz J."/>
        </authorList>
    </citation>
    <scope>NUCLEOTIDE SEQUENCE</scope>
    <source>
        <strain evidence="3">AP13</strain>
    </source>
</reference>
<comment type="caution">
    <text evidence="3">The sequence shown here is derived from an EMBL/GenBank/DDBJ whole genome shotgun (WGS) entry which is preliminary data.</text>
</comment>
<keyword evidence="1" id="KW-0472">Membrane</keyword>
<evidence type="ECO:0000256" key="1">
    <source>
        <dbReference type="SAM" id="Phobius"/>
    </source>
</evidence>
<dbReference type="InterPro" id="IPR025315">
    <property type="entry name" value="DUF4220"/>
</dbReference>
<name>A0A8T0XKH7_PANVG</name>
<accession>A0A8T0XKH7</accession>
<feature type="transmembrane region" description="Helical" evidence="1">
    <location>
        <begin position="33"/>
        <end position="59"/>
    </location>
</feature>
<evidence type="ECO:0000259" key="2">
    <source>
        <dbReference type="Pfam" id="PF13968"/>
    </source>
</evidence>
<feature type="transmembrane region" description="Helical" evidence="1">
    <location>
        <begin position="6"/>
        <end position="24"/>
    </location>
</feature>
<dbReference type="AlphaFoldDB" id="A0A8T0XKH7"/>
<feature type="transmembrane region" description="Helical" evidence="1">
    <location>
        <begin position="256"/>
        <end position="278"/>
    </location>
</feature>
<proteinExistence type="predicted"/>
<dbReference type="InterPro" id="IPR007658">
    <property type="entry name" value="DUF594"/>
</dbReference>